<evidence type="ECO:0000256" key="1">
    <source>
        <dbReference type="ARBA" id="ARBA00009798"/>
    </source>
</evidence>
<evidence type="ECO:0000256" key="4">
    <source>
        <dbReference type="PIRNR" id="PIRNR006181"/>
    </source>
</evidence>
<dbReference type="NCBIfam" id="TIGR00011">
    <property type="entry name" value="YbaK_EbsC"/>
    <property type="match status" value="1"/>
</dbReference>
<dbReference type="InterPro" id="IPR007214">
    <property type="entry name" value="YbaK/aa-tRNA-synth-assoc-dom"/>
</dbReference>
<dbReference type="GO" id="GO:0006412">
    <property type="term" value="P:translation"/>
    <property type="evidence" value="ECO:0007669"/>
    <property type="project" value="UniProtKB-KW"/>
</dbReference>
<dbReference type="CDD" id="cd00002">
    <property type="entry name" value="YbaK_deacylase"/>
    <property type="match status" value="1"/>
</dbReference>
<dbReference type="EMBL" id="PVNP01000207">
    <property type="protein sequence ID" value="PRO71296.1"/>
    <property type="molecule type" value="Genomic_DNA"/>
</dbReference>
<keyword evidence="2 4" id="KW-0648">Protein biosynthesis</keyword>
<organism evidence="6 7">
    <name type="scientific">Alteromonas alba</name>
    <dbReference type="NCBI Taxonomy" id="2079529"/>
    <lineage>
        <taxon>Bacteria</taxon>
        <taxon>Pseudomonadati</taxon>
        <taxon>Pseudomonadota</taxon>
        <taxon>Gammaproteobacteria</taxon>
        <taxon>Alteromonadales</taxon>
        <taxon>Alteromonadaceae</taxon>
        <taxon>Alteromonas/Salinimonas group</taxon>
        <taxon>Alteromonas</taxon>
    </lineage>
</organism>
<dbReference type="Proteomes" id="UP000238949">
    <property type="component" value="Unassembled WGS sequence"/>
</dbReference>
<dbReference type="InterPro" id="IPR036754">
    <property type="entry name" value="YbaK/aa-tRNA-synt-asso_dom_sf"/>
</dbReference>
<dbReference type="PANTHER" id="PTHR30411">
    <property type="entry name" value="CYTOPLASMIC PROTEIN"/>
    <property type="match status" value="1"/>
</dbReference>
<dbReference type="Pfam" id="PF04073">
    <property type="entry name" value="tRNA_edit"/>
    <property type="match status" value="1"/>
</dbReference>
<evidence type="ECO:0000256" key="3">
    <source>
        <dbReference type="ARBA" id="ARBA00023239"/>
    </source>
</evidence>
<dbReference type="SUPFAM" id="SSF55826">
    <property type="entry name" value="YbaK/ProRS associated domain"/>
    <property type="match status" value="1"/>
</dbReference>
<accession>A0A2S9V4A9</accession>
<protein>
    <recommendedName>
        <fullName evidence="4">Cys-tRNA(Pro)/Cys-tRNA(Cys) deacylase</fullName>
        <ecNumber evidence="4">4.2.-.-</ecNumber>
    </recommendedName>
</protein>
<comment type="similarity">
    <text evidence="1 4">Belongs to the prolyl-tRNA editing family. YbaK/EbsC subfamily.</text>
</comment>
<gene>
    <name evidence="6" type="primary">ybaK</name>
    <name evidence="6" type="ORF">C6Y40_22295</name>
</gene>
<sequence>MTPAIKLLERGKHAHQVLRYEHDKQAESFGLEAVEKLSLEAPTVFKTLVAELDSGKLVVAIVPVTHQLNLKQLAKAAGAKKAQMALPAKVESTTGYVLGGVSPLGQKKALPTFIDESATQFELIYCSAGKRGLEIELAPQLLASLTRAAFAPLAA</sequence>
<reference evidence="7" key="1">
    <citation type="journal article" date="2020" name="Int. J. Syst. Evol. Microbiol.">
        <title>Alteromonas alba sp. nov., a marine bacterium isolated from the seawater of the West Pacific Ocean.</title>
        <authorList>
            <person name="Sun C."/>
            <person name="Wu Y.-H."/>
            <person name="Xamxidin M."/>
            <person name="Cheng H."/>
            <person name="Xu X.-W."/>
        </authorList>
    </citation>
    <scope>NUCLEOTIDE SEQUENCE [LARGE SCALE GENOMIC DNA]</scope>
    <source>
        <strain evidence="7">190</strain>
    </source>
</reference>
<keyword evidence="7" id="KW-1185">Reference proteome</keyword>
<dbReference type="AlphaFoldDB" id="A0A2S9V4A9"/>
<comment type="caution">
    <text evidence="6">The sequence shown here is derived from an EMBL/GenBank/DDBJ whole genome shotgun (WGS) entry which is preliminary data.</text>
</comment>
<dbReference type="GO" id="GO:0002161">
    <property type="term" value="F:aminoacyl-tRNA deacylase activity"/>
    <property type="evidence" value="ECO:0007669"/>
    <property type="project" value="InterPro"/>
</dbReference>
<dbReference type="RefSeq" id="WP_105936597.1">
    <property type="nucleotide sequence ID" value="NZ_PVNP01000207.1"/>
</dbReference>
<proteinExistence type="inferred from homology"/>
<dbReference type="PIRSF" id="PIRSF006181">
    <property type="entry name" value="EbsC_YbaK"/>
    <property type="match status" value="1"/>
</dbReference>
<evidence type="ECO:0000313" key="7">
    <source>
        <dbReference type="Proteomes" id="UP000238949"/>
    </source>
</evidence>
<dbReference type="InterPro" id="IPR004369">
    <property type="entry name" value="Prolyl-tRNA_editing_YbaK/EbsC"/>
</dbReference>
<feature type="domain" description="YbaK/aminoacyl-tRNA synthetase-associated" evidence="5">
    <location>
        <begin position="32"/>
        <end position="142"/>
    </location>
</feature>
<dbReference type="EC" id="4.2.-.-" evidence="4"/>
<dbReference type="PANTHER" id="PTHR30411:SF0">
    <property type="entry name" value="CYS-TRNA(PRO)_CYS-TRNA(CYS) DEACYLASE YBAK"/>
    <property type="match status" value="1"/>
</dbReference>
<evidence type="ECO:0000259" key="5">
    <source>
        <dbReference type="Pfam" id="PF04073"/>
    </source>
</evidence>
<keyword evidence="3 4" id="KW-0456">Lyase</keyword>
<dbReference type="Gene3D" id="3.90.960.10">
    <property type="entry name" value="YbaK/aminoacyl-tRNA synthetase-associated domain"/>
    <property type="match status" value="1"/>
</dbReference>
<name>A0A2S9V4A9_9ALTE</name>
<dbReference type="GO" id="GO:0016829">
    <property type="term" value="F:lyase activity"/>
    <property type="evidence" value="ECO:0007669"/>
    <property type="project" value="UniProtKB-KW"/>
</dbReference>
<evidence type="ECO:0000256" key="2">
    <source>
        <dbReference type="ARBA" id="ARBA00022917"/>
    </source>
</evidence>
<dbReference type="OrthoDB" id="9809296at2"/>
<evidence type="ECO:0000313" key="6">
    <source>
        <dbReference type="EMBL" id="PRO71296.1"/>
    </source>
</evidence>